<evidence type="ECO:0000256" key="9">
    <source>
        <dbReference type="ARBA" id="ARBA00022777"/>
    </source>
</evidence>
<feature type="transmembrane region" description="Helical" evidence="14">
    <location>
        <begin position="96"/>
        <end position="122"/>
    </location>
</feature>
<evidence type="ECO:0000313" key="17">
    <source>
        <dbReference type="EMBL" id="HJC39123.1"/>
    </source>
</evidence>
<evidence type="ECO:0000256" key="3">
    <source>
        <dbReference type="ARBA" id="ARBA00012438"/>
    </source>
</evidence>
<organism evidence="17 18">
    <name type="scientific">Candidatus Mediterraneibacter faecigallinarum</name>
    <dbReference type="NCBI Taxonomy" id="2838669"/>
    <lineage>
        <taxon>Bacteria</taxon>
        <taxon>Bacillati</taxon>
        <taxon>Bacillota</taxon>
        <taxon>Clostridia</taxon>
        <taxon>Lachnospirales</taxon>
        <taxon>Lachnospiraceae</taxon>
        <taxon>Mediterraneibacter</taxon>
    </lineage>
</organism>
<dbReference type="GO" id="GO:0005886">
    <property type="term" value="C:plasma membrane"/>
    <property type="evidence" value="ECO:0007669"/>
    <property type="project" value="UniProtKB-SubCell"/>
</dbReference>
<dbReference type="SUPFAM" id="SSF47384">
    <property type="entry name" value="Homodimeric domain of signal transducing histidine kinase"/>
    <property type="match status" value="1"/>
</dbReference>
<keyword evidence="10" id="KW-0067">ATP-binding</keyword>
<dbReference type="Gene3D" id="6.10.340.10">
    <property type="match status" value="1"/>
</dbReference>
<dbReference type="Pfam" id="PF00672">
    <property type="entry name" value="HAMP"/>
    <property type="match status" value="1"/>
</dbReference>
<dbReference type="PROSITE" id="PS50885">
    <property type="entry name" value="HAMP"/>
    <property type="match status" value="1"/>
</dbReference>
<dbReference type="CDD" id="cd00075">
    <property type="entry name" value="HATPase"/>
    <property type="match status" value="1"/>
</dbReference>
<dbReference type="Pfam" id="PF02518">
    <property type="entry name" value="HATPase_c"/>
    <property type="match status" value="1"/>
</dbReference>
<evidence type="ECO:0000256" key="14">
    <source>
        <dbReference type="SAM" id="Phobius"/>
    </source>
</evidence>
<evidence type="ECO:0000313" key="18">
    <source>
        <dbReference type="Proteomes" id="UP000823894"/>
    </source>
</evidence>
<dbReference type="GO" id="GO:0005524">
    <property type="term" value="F:ATP binding"/>
    <property type="evidence" value="ECO:0007669"/>
    <property type="project" value="UniProtKB-KW"/>
</dbReference>
<dbReference type="InterPro" id="IPR003594">
    <property type="entry name" value="HATPase_dom"/>
</dbReference>
<dbReference type="InterPro" id="IPR004358">
    <property type="entry name" value="Sig_transdc_His_kin-like_C"/>
</dbReference>
<keyword evidence="11 14" id="KW-1133">Transmembrane helix</keyword>
<evidence type="ECO:0000256" key="11">
    <source>
        <dbReference type="ARBA" id="ARBA00022989"/>
    </source>
</evidence>
<dbReference type="CDD" id="cd06225">
    <property type="entry name" value="HAMP"/>
    <property type="match status" value="1"/>
</dbReference>
<evidence type="ECO:0000256" key="7">
    <source>
        <dbReference type="ARBA" id="ARBA00022692"/>
    </source>
</evidence>
<dbReference type="Gene3D" id="3.30.565.10">
    <property type="entry name" value="Histidine kinase-like ATPase, C-terminal domain"/>
    <property type="match status" value="1"/>
</dbReference>
<feature type="domain" description="Histidine kinase" evidence="15">
    <location>
        <begin position="195"/>
        <end position="414"/>
    </location>
</feature>
<dbReference type="EMBL" id="DWWK01000134">
    <property type="protein sequence ID" value="HJC39123.1"/>
    <property type="molecule type" value="Genomic_DNA"/>
</dbReference>
<reference evidence="17" key="1">
    <citation type="journal article" date="2021" name="PeerJ">
        <title>Extensive microbial diversity within the chicken gut microbiome revealed by metagenomics and culture.</title>
        <authorList>
            <person name="Gilroy R."/>
            <person name="Ravi A."/>
            <person name="Getino M."/>
            <person name="Pursley I."/>
            <person name="Horton D.L."/>
            <person name="Alikhan N.F."/>
            <person name="Baker D."/>
            <person name="Gharbi K."/>
            <person name="Hall N."/>
            <person name="Watson M."/>
            <person name="Adriaenssens E.M."/>
            <person name="Foster-Nyarko E."/>
            <person name="Jarju S."/>
            <person name="Secka A."/>
            <person name="Antonio M."/>
            <person name="Oren A."/>
            <person name="Chaudhuri R.R."/>
            <person name="La Ragione R."/>
            <person name="Hildebrand F."/>
            <person name="Pallen M.J."/>
        </authorList>
    </citation>
    <scope>NUCLEOTIDE SEQUENCE</scope>
    <source>
        <strain evidence="17">ChiGjej1B1-1692</strain>
    </source>
</reference>
<keyword evidence="9 17" id="KW-0418">Kinase</keyword>
<dbReference type="PROSITE" id="PS50109">
    <property type="entry name" value="HIS_KIN"/>
    <property type="match status" value="1"/>
</dbReference>
<evidence type="ECO:0000256" key="1">
    <source>
        <dbReference type="ARBA" id="ARBA00000085"/>
    </source>
</evidence>
<accession>A0A9D2NYD8</accession>
<keyword evidence="12" id="KW-0902">Two-component regulatory system</keyword>
<dbReference type="CDD" id="cd00082">
    <property type="entry name" value="HisKA"/>
    <property type="match status" value="1"/>
</dbReference>
<dbReference type="PRINTS" id="PR00344">
    <property type="entry name" value="BCTRLSENSOR"/>
</dbReference>
<dbReference type="InterPro" id="IPR036097">
    <property type="entry name" value="HisK_dim/P_sf"/>
</dbReference>
<dbReference type="PANTHER" id="PTHR45528">
    <property type="entry name" value="SENSOR HISTIDINE KINASE CPXA"/>
    <property type="match status" value="1"/>
</dbReference>
<comment type="subcellular location">
    <subcellularLocation>
        <location evidence="2">Cell membrane</location>
        <topology evidence="2">Multi-pass membrane protein</topology>
    </subcellularLocation>
</comment>
<gene>
    <name evidence="17" type="ORF">H9757_08720</name>
</gene>
<dbReference type="InterPro" id="IPR003660">
    <property type="entry name" value="HAMP_dom"/>
</dbReference>
<evidence type="ECO:0000256" key="2">
    <source>
        <dbReference type="ARBA" id="ARBA00004651"/>
    </source>
</evidence>
<dbReference type="GO" id="GO:0000155">
    <property type="term" value="F:phosphorelay sensor kinase activity"/>
    <property type="evidence" value="ECO:0007669"/>
    <property type="project" value="InterPro"/>
</dbReference>
<protein>
    <recommendedName>
        <fullName evidence="3">histidine kinase</fullName>
        <ecNumber evidence="3">2.7.13.3</ecNumber>
    </recommendedName>
</protein>
<dbReference type="Gene3D" id="1.10.287.130">
    <property type="match status" value="1"/>
</dbReference>
<dbReference type="Proteomes" id="UP000823894">
    <property type="component" value="Unassembled WGS sequence"/>
</dbReference>
<evidence type="ECO:0000259" key="16">
    <source>
        <dbReference type="PROSITE" id="PS50885"/>
    </source>
</evidence>
<keyword evidence="8" id="KW-0547">Nucleotide-binding</keyword>
<evidence type="ECO:0000256" key="13">
    <source>
        <dbReference type="ARBA" id="ARBA00023136"/>
    </source>
</evidence>
<evidence type="ECO:0000256" key="12">
    <source>
        <dbReference type="ARBA" id="ARBA00023012"/>
    </source>
</evidence>
<dbReference type="InterPro" id="IPR036890">
    <property type="entry name" value="HATPase_C_sf"/>
</dbReference>
<feature type="transmembrane region" description="Helical" evidence="14">
    <location>
        <begin position="12"/>
        <end position="31"/>
    </location>
</feature>
<evidence type="ECO:0000256" key="5">
    <source>
        <dbReference type="ARBA" id="ARBA00022553"/>
    </source>
</evidence>
<comment type="catalytic activity">
    <reaction evidence="1">
        <text>ATP + protein L-histidine = ADP + protein N-phospho-L-histidine.</text>
        <dbReference type="EC" id="2.7.13.3"/>
    </reaction>
</comment>
<dbReference type="SUPFAM" id="SSF55874">
    <property type="entry name" value="ATPase domain of HSP90 chaperone/DNA topoisomerase II/histidine kinase"/>
    <property type="match status" value="1"/>
</dbReference>
<keyword evidence="4" id="KW-1003">Cell membrane</keyword>
<feature type="domain" description="HAMP" evidence="16">
    <location>
        <begin position="128"/>
        <end position="180"/>
    </location>
</feature>
<reference evidence="17" key="2">
    <citation type="submission" date="2021-04" db="EMBL/GenBank/DDBJ databases">
        <authorList>
            <person name="Gilroy R."/>
        </authorList>
    </citation>
    <scope>NUCLEOTIDE SEQUENCE</scope>
    <source>
        <strain evidence="17">ChiGjej1B1-1692</strain>
    </source>
</reference>
<dbReference type="EC" id="2.7.13.3" evidence="3"/>
<dbReference type="SMART" id="SM00387">
    <property type="entry name" value="HATPase_c"/>
    <property type="match status" value="1"/>
</dbReference>
<proteinExistence type="predicted"/>
<keyword evidence="7 14" id="KW-0812">Transmembrane</keyword>
<dbReference type="AlphaFoldDB" id="A0A9D2NYD8"/>
<evidence type="ECO:0000256" key="10">
    <source>
        <dbReference type="ARBA" id="ARBA00022840"/>
    </source>
</evidence>
<evidence type="ECO:0000259" key="15">
    <source>
        <dbReference type="PROSITE" id="PS50109"/>
    </source>
</evidence>
<dbReference type="InterPro" id="IPR003661">
    <property type="entry name" value="HisK_dim/P_dom"/>
</dbReference>
<dbReference type="SMART" id="SM00304">
    <property type="entry name" value="HAMP"/>
    <property type="match status" value="1"/>
</dbReference>
<evidence type="ECO:0000256" key="4">
    <source>
        <dbReference type="ARBA" id="ARBA00022475"/>
    </source>
</evidence>
<keyword evidence="13 14" id="KW-0472">Membrane</keyword>
<sequence length="415" mass="47613">MKKRMFRSNMTILCSALVSLMLIIIAVLLLFEDYFEQQFHSISQTALERHASEVAETVEQTESDEIDELNRRIGQWGYQAVYFPEENPLLSSLRQIFLPFLCVLVLAGIAAIAVILLLASFFTRKMNRLVMEPVELLVAGAERIRDGNLNEEIRYEGEAEFEHVCRTFNAMQHTILEDQRQREKNEKVRTDMVTGISHDLRTPLTSIRGYIKGVLDGVADTDEKKALYLQTAYESTEDMNALLQKLFDFSRMESGQMPFHMVYADLAEFTSAWTAQKEEVLKSRQIHLSFMQEKEVMPEVPMDVDQVPRIFDNLLENSVKYAGVSPLEIRIQVFEQTGEKPGVIVEWKDNGHGVPEEKLPQIFERFYRCDESRSEKGGGIGLYVVKYIMERHGGSAKAENDGGLKIQLFFPKEET</sequence>
<dbReference type="SUPFAM" id="SSF158472">
    <property type="entry name" value="HAMP domain-like"/>
    <property type="match status" value="1"/>
</dbReference>
<dbReference type="SMART" id="SM00388">
    <property type="entry name" value="HisKA"/>
    <property type="match status" value="1"/>
</dbReference>
<evidence type="ECO:0000256" key="8">
    <source>
        <dbReference type="ARBA" id="ARBA00022741"/>
    </source>
</evidence>
<keyword evidence="5" id="KW-0597">Phosphoprotein</keyword>
<dbReference type="PANTHER" id="PTHR45528:SF1">
    <property type="entry name" value="SENSOR HISTIDINE KINASE CPXA"/>
    <property type="match status" value="1"/>
</dbReference>
<name>A0A9D2NYD8_9FIRM</name>
<dbReference type="Pfam" id="PF00512">
    <property type="entry name" value="HisKA"/>
    <property type="match status" value="1"/>
</dbReference>
<keyword evidence="6" id="KW-0808">Transferase</keyword>
<dbReference type="InterPro" id="IPR005467">
    <property type="entry name" value="His_kinase_dom"/>
</dbReference>
<comment type="caution">
    <text evidence="17">The sequence shown here is derived from an EMBL/GenBank/DDBJ whole genome shotgun (WGS) entry which is preliminary data.</text>
</comment>
<evidence type="ECO:0000256" key="6">
    <source>
        <dbReference type="ARBA" id="ARBA00022679"/>
    </source>
</evidence>
<dbReference type="InterPro" id="IPR050398">
    <property type="entry name" value="HssS/ArlS-like"/>
</dbReference>